<dbReference type="Gene3D" id="2.60.40.290">
    <property type="match status" value="1"/>
</dbReference>
<reference evidence="10 11" key="1">
    <citation type="submission" date="2018-01" db="EMBL/GenBank/DDBJ databases">
        <title>Draft genome sequence of Sphaerisporangium sp. 7K107.</title>
        <authorList>
            <person name="Sahin N."/>
            <person name="Saygin H."/>
            <person name="Ay H."/>
        </authorList>
    </citation>
    <scope>NUCLEOTIDE SEQUENCE [LARGE SCALE GENOMIC DNA]</scope>
    <source>
        <strain evidence="10 11">7K107</strain>
    </source>
</reference>
<evidence type="ECO:0000259" key="8">
    <source>
        <dbReference type="PROSITE" id="PS51173"/>
    </source>
</evidence>
<protein>
    <submittedName>
        <fullName evidence="10">Glycoside hydrolase</fullName>
    </submittedName>
</protein>
<dbReference type="InterPro" id="IPR003961">
    <property type="entry name" value="FN3_dom"/>
</dbReference>
<keyword evidence="6" id="KW-0472">Membrane</keyword>
<evidence type="ECO:0000313" key="11">
    <source>
        <dbReference type="Proteomes" id="UP000248544"/>
    </source>
</evidence>
<feature type="transmembrane region" description="Helical" evidence="6">
    <location>
        <begin position="39"/>
        <end position="62"/>
    </location>
</feature>
<dbReference type="Gene3D" id="3.20.20.80">
    <property type="entry name" value="Glycosidases"/>
    <property type="match status" value="1"/>
</dbReference>
<comment type="caution">
    <text evidence="10">The sequence shown here is derived from an EMBL/GenBank/DDBJ whole genome shotgun (WGS) entry which is preliminary data.</text>
</comment>
<keyword evidence="3" id="KW-0326">Glycosidase</keyword>
<keyword evidence="11" id="KW-1185">Reference proteome</keyword>
<dbReference type="InterPro" id="IPR036116">
    <property type="entry name" value="FN3_sf"/>
</dbReference>
<gene>
    <name evidence="10" type="ORF">C1I98_34705</name>
</gene>
<dbReference type="Pfam" id="PF06483">
    <property type="entry name" value="ChiC"/>
    <property type="match status" value="1"/>
</dbReference>
<dbReference type="InterPro" id="IPR012291">
    <property type="entry name" value="CBM2_carb-bd_dom_sf"/>
</dbReference>
<dbReference type="Pfam" id="PF00704">
    <property type="entry name" value="Glyco_hydro_18"/>
    <property type="match status" value="1"/>
</dbReference>
<dbReference type="InterPro" id="IPR029070">
    <property type="entry name" value="Chitinase_insertion_sf"/>
</dbReference>
<dbReference type="GO" id="GO:0030247">
    <property type="term" value="F:polysaccharide binding"/>
    <property type="evidence" value="ECO:0007669"/>
    <property type="project" value="UniProtKB-UniRule"/>
</dbReference>
<dbReference type="CDD" id="cd06548">
    <property type="entry name" value="GH18_chitinase"/>
    <property type="match status" value="1"/>
</dbReference>
<dbReference type="GO" id="GO:0008061">
    <property type="term" value="F:chitin binding"/>
    <property type="evidence" value="ECO:0007669"/>
    <property type="project" value="InterPro"/>
</dbReference>
<evidence type="ECO:0000256" key="3">
    <source>
        <dbReference type="ARBA" id="ARBA00023295"/>
    </source>
</evidence>
<dbReference type="GO" id="GO:0000272">
    <property type="term" value="P:polysaccharide catabolic process"/>
    <property type="evidence" value="ECO:0007669"/>
    <property type="project" value="UniProtKB-KW"/>
</dbReference>
<feature type="domain" description="Fibronectin type-III" evidence="7">
    <location>
        <begin position="270"/>
        <end position="355"/>
    </location>
</feature>
<dbReference type="EMBL" id="POUA01000462">
    <property type="protein sequence ID" value="PZG25362.1"/>
    <property type="molecule type" value="Genomic_DNA"/>
</dbReference>
<dbReference type="SMART" id="SM00636">
    <property type="entry name" value="Glyco_18"/>
    <property type="match status" value="1"/>
</dbReference>
<dbReference type="PANTHER" id="PTHR11177">
    <property type="entry name" value="CHITINASE"/>
    <property type="match status" value="1"/>
</dbReference>
<dbReference type="PROSITE" id="PS50853">
    <property type="entry name" value="FN3"/>
    <property type="match status" value="3"/>
</dbReference>
<dbReference type="InterPro" id="IPR017853">
    <property type="entry name" value="GH"/>
</dbReference>
<dbReference type="SMART" id="SM00060">
    <property type="entry name" value="FN3"/>
    <property type="match status" value="3"/>
</dbReference>
<evidence type="ECO:0000256" key="5">
    <source>
        <dbReference type="SAM" id="MobiDB-lite"/>
    </source>
</evidence>
<dbReference type="PROSITE" id="PS51173">
    <property type="entry name" value="CBM2"/>
    <property type="match status" value="1"/>
</dbReference>
<feature type="domain" description="CBM2" evidence="8">
    <location>
        <begin position="59"/>
        <end position="169"/>
    </location>
</feature>
<dbReference type="GO" id="GO:0004553">
    <property type="term" value="F:hydrolase activity, hydrolyzing O-glycosyl compounds"/>
    <property type="evidence" value="ECO:0007669"/>
    <property type="project" value="InterPro"/>
</dbReference>
<feature type="compositionally biased region" description="Polar residues" evidence="5">
    <location>
        <begin position="367"/>
        <end position="376"/>
    </location>
</feature>
<dbReference type="AlphaFoldDB" id="A0A2W2EM20"/>
<dbReference type="Gene3D" id="3.10.50.10">
    <property type="match status" value="1"/>
</dbReference>
<keyword evidence="1" id="KW-0146">Chitin degradation</keyword>
<feature type="region of interest" description="Disordered" evidence="5">
    <location>
        <begin position="343"/>
        <end position="376"/>
    </location>
</feature>
<evidence type="ECO:0000256" key="6">
    <source>
        <dbReference type="SAM" id="Phobius"/>
    </source>
</evidence>
<evidence type="ECO:0000259" key="7">
    <source>
        <dbReference type="PROSITE" id="PS50853"/>
    </source>
</evidence>
<proteinExistence type="predicted"/>
<dbReference type="InterPro" id="IPR001919">
    <property type="entry name" value="CBD2"/>
</dbReference>
<dbReference type="SMART" id="SM00637">
    <property type="entry name" value="CBD_II"/>
    <property type="match status" value="1"/>
</dbReference>
<feature type="domain" description="Fibronectin type-III" evidence="7">
    <location>
        <begin position="177"/>
        <end position="262"/>
    </location>
</feature>
<feature type="region of interest" description="Disordered" evidence="5">
    <location>
        <begin position="248"/>
        <end position="280"/>
    </location>
</feature>
<keyword evidence="10" id="KW-0378">Hydrolase</keyword>
<keyword evidence="6" id="KW-1133">Transmembrane helix</keyword>
<feature type="domain" description="Fibronectin type-III" evidence="7">
    <location>
        <begin position="363"/>
        <end position="447"/>
    </location>
</feature>
<feature type="domain" description="GH18" evidence="9">
    <location>
        <begin position="484"/>
        <end position="953"/>
    </location>
</feature>
<evidence type="ECO:0000259" key="9">
    <source>
        <dbReference type="PROSITE" id="PS51910"/>
    </source>
</evidence>
<dbReference type="CDD" id="cd00063">
    <property type="entry name" value="FN3"/>
    <property type="match status" value="3"/>
</dbReference>
<dbReference type="SUPFAM" id="SSF49384">
    <property type="entry name" value="Carbohydrate-binding domain"/>
    <property type="match status" value="1"/>
</dbReference>
<keyword evidence="2" id="KW-0119">Carbohydrate metabolism</keyword>
<evidence type="ECO:0000256" key="4">
    <source>
        <dbReference type="ARBA" id="ARBA00023326"/>
    </source>
</evidence>
<name>A0A2W2EM20_9ACTN</name>
<evidence type="ECO:0000256" key="2">
    <source>
        <dbReference type="ARBA" id="ARBA00023277"/>
    </source>
</evidence>
<dbReference type="InterPro" id="IPR011583">
    <property type="entry name" value="Chitinase_II/V-like_cat"/>
</dbReference>
<dbReference type="InterPro" id="IPR008965">
    <property type="entry name" value="CBM2/CBM3_carb-bd_dom_sf"/>
</dbReference>
<accession>A0A2W2EM20</accession>
<keyword evidence="4" id="KW-0624">Polysaccharide degradation</keyword>
<dbReference type="SUPFAM" id="SSF54556">
    <property type="entry name" value="Chitinase insertion domain"/>
    <property type="match status" value="1"/>
</dbReference>
<keyword evidence="6" id="KW-0812">Transmembrane</keyword>
<dbReference type="InterPro" id="IPR001223">
    <property type="entry name" value="Glyco_hydro18_cat"/>
</dbReference>
<dbReference type="PROSITE" id="PS51910">
    <property type="entry name" value="GH18_2"/>
    <property type="match status" value="1"/>
</dbReference>
<evidence type="ECO:0000256" key="1">
    <source>
        <dbReference type="ARBA" id="ARBA00023024"/>
    </source>
</evidence>
<dbReference type="GO" id="GO:0006032">
    <property type="term" value="P:chitin catabolic process"/>
    <property type="evidence" value="ECO:0007669"/>
    <property type="project" value="UniProtKB-KW"/>
</dbReference>
<organism evidence="10 11">
    <name type="scientific">Spongiactinospora gelatinilytica</name>
    <dbReference type="NCBI Taxonomy" id="2666298"/>
    <lineage>
        <taxon>Bacteria</taxon>
        <taxon>Bacillati</taxon>
        <taxon>Actinomycetota</taxon>
        <taxon>Actinomycetes</taxon>
        <taxon>Streptosporangiales</taxon>
        <taxon>Streptosporangiaceae</taxon>
        <taxon>Spongiactinospora</taxon>
    </lineage>
</organism>
<dbReference type="InterPro" id="IPR013783">
    <property type="entry name" value="Ig-like_fold"/>
</dbReference>
<dbReference type="Pfam" id="PF00041">
    <property type="entry name" value="fn3"/>
    <property type="match status" value="3"/>
</dbReference>
<dbReference type="Pfam" id="PF00553">
    <property type="entry name" value="CBM_2"/>
    <property type="match status" value="1"/>
</dbReference>
<dbReference type="Gene3D" id="2.60.40.10">
    <property type="entry name" value="Immunoglobulins"/>
    <property type="match status" value="3"/>
</dbReference>
<sequence>MCSLCPGLSPVKDPYPPRCGATMAIRPTRARSRPGSRAAALLGALALFLGMGVAATAVPAGAAAGPTAACKTAQDWGTGAQYTCTITNGGSAQLPSWKVEFDLASNVRMGSYWDALLTSSGTHHTFANRSWNGAINPGASVSFGFLVTYSGTLGAPENCKLNGESCDGVPTDTPPTAPGNLRTTEVTPTSAALAWNASTDDKGVKNYDVLRDGTVVATVTGTTADVTGLTPETTYSFTVRARDTADQLSPASAALSVKTPDDGVDDPPSRPANLRGSEIKPTSAKLTWDASTDDKGVKNYDVLRDGTVVATVTATTTTVTGLTPKTTYSFTVRARDTADQLSPISAAVSVTTPDEGQDDPPTRPGNLRSTNTTSDSVSLAWDASTDDHGVAGYDVLQDGTAVQAVTGTATTISGLPAGTYKYTVRAKDTAGQVSPLSNEISVTIGQSGGNCRPDGLYQTPGVKPPYCQVYDSDGREKLGSDHKRRIIGYFTSWRDGANGAPRYLASDIPWNKITHINYAFAHIDSQNKVSVGGNIPTNPAIGREWPGVPGAEMDPAYSYKGHFNLLNKFKKQHPHVKTLVSIGGWAETGGYIDDNGKRVASGGFYTMASTDAGINTFADSVVDFVRKYGFNGADIDYEYATSMNYAGNPDDFSFSNPRRATLMGQYVKLMKTLREKLDAASAADGKYYMLTVAAPASGWLLRGQESHQITQYLDYINMMTYDLHGAWNHFVGPNAALFDDGKDIEQVDGAVYSTYGMGYLNTDWAAHYFRGAVPAGRINIGVPYYTRGWQGVTGGTNGLWGKAALPDQTKCPPGTGGTVGSTTPCGHGAVGIDNVWHDLDKDGKEVLGGGNPMWHAKNLQQGIQGSYIRDYGLDPDADPADKLTGTYTRHYDNTLGAPWLWNAGKKVFLSTEDDQSITKKADYVVDKGLGGVMIWELAGDYAWDASRNNGQGEWFMGTTLTSILYDKFKNATPYKHLKTDRTMPSETVNVKADLVNYPTGDSNYPITPKLRITNNSGQTIPGGATFTFEYGTSAPGDMSQQSGWTMSVQPGHTGNNVGGLKGDFHRVTLTLPSWQTIANGASAEVNLSYRLPIASPSNWVLTFGGKSYALTQDYPRSLPASSARK</sequence>
<dbReference type="SUPFAM" id="SSF49265">
    <property type="entry name" value="Fibronectin type III"/>
    <property type="match status" value="2"/>
</dbReference>
<dbReference type="InterPro" id="IPR009470">
    <property type="entry name" value="Chi_C"/>
</dbReference>
<dbReference type="PANTHER" id="PTHR11177:SF308">
    <property type="entry name" value="CHITINASE A"/>
    <property type="match status" value="1"/>
</dbReference>
<evidence type="ECO:0000313" key="10">
    <source>
        <dbReference type="EMBL" id="PZG25362.1"/>
    </source>
</evidence>
<dbReference type="SUPFAM" id="SSF51445">
    <property type="entry name" value="(Trans)glycosidases"/>
    <property type="match status" value="1"/>
</dbReference>
<dbReference type="InterPro" id="IPR050314">
    <property type="entry name" value="Glycosyl_Hydrlase_18"/>
</dbReference>
<dbReference type="Proteomes" id="UP000248544">
    <property type="component" value="Unassembled WGS sequence"/>
</dbReference>
<feature type="compositionally biased region" description="Polar residues" evidence="5">
    <location>
        <begin position="343"/>
        <end position="354"/>
    </location>
</feature>